<dbReference type="Proteomes" id="UP001596356">
    <property type="component" value="Unassembled WGS sequence"/>
</dbReference>
<dbReference type="InterPro" id="IPR036291">
    <property type="entry name" value="NAD(P)-bd_dom_sf"/>
</dbReference>
<dbReference type="CDD" id="cd05233">
    <property type="entry name" value="SDR_c"/>
    <property type="match status" value="1"/>
</dbReference>
<dbReference type="SUPFAM" id="SSF51735">
    <property type="entry name" value="NAD(P)-binding Rossmann-fold domains"/>
    <property type="match status" value="1"/>
</dbReference>
<dbReference type="PANTHER" id="PTHR43391:SF26">
    <property type="entry name" value="BLL7251 PROTEIN"/>
    <property type="match status" value="1"/>
</dbReference>
<accession>A0ABW2AS85</accession>
<dbReference type="PRINTS" id="PR00081">
    <property type="entry name" value="GDHRDH"/>
</dbReference>
<sequence>MHIDGSVAIVTGAGGGIGAALVKELVARGARVVATDLDPDALAAAVPAADAVRTLPGDASSTNDIRAAIDVAEREFGPVDLYAANAGVLRGFEPDVKPTDWDLSWQVNVMAHVRAAELLLPGWLERGNGHFLSTASAAGLLTQLGSPTYSVTKHAAVAHAEWLAATYGDRGVGVTCLCPMGVDTAMVRDGLASDDPVVQAGTAAVTSAGDVLSPEVVAREAIQGVIDGGFLVLPHPEVGTYRERKAADIDRWIAGMQRYRRDLEGRAG</sequence>
<evidence type="ECO:0000256" key="2">
    <source>
        <dbReference type="ARBA" id="ARBA00023002"/>
    </source>
</evidence>
<comment type="caution">
    <text evidence="3">The sequence shown here is derived from an EMBL/GenBank/DDBJ whole genome shotgun (WGS) entry which is preliminary data.</text>
</comment>
<keyword evidence="2 3" id="KW-0560">Oxidoreductase</keyword>
<dbReference type="RefSeq" id="WP_377820968.1">
    <property type="nucleotide sequence ID" value="NZ_JBHSWJ010000002.1"/>
</dbReference>
<comment type="similarity">
    <text evidence="1">Belongs to the short-chain dehydrogenases/reductases (SDR) family.</text>
</comment>
<keyword evidence="4" id="KW-1185">Reference proteome</keyword>
<name>A0ABW2AS85_9MICO</name>
<dbReference type="EC" id="1.-.-.-" evidence="3"/>
<proteinExistence type="inferred from homology"/>
<evidence type="ECO:0000313" key="3">
    <source>
        <dbReference type="EMBL" id="MFC6713310.1"/>
    </source>
</evidence>
<protein>
    <submittedName>
        <fullName evidence="3">SDR family oxidoreductase</fullName>
        <ecNumber evidence="3">1.-.-.-</ecNumber>
    </submittedName>
</protein>
<dbReference type="GO" id="GO:0016491">
    <property type="term" value="F:oxidoreductase activity"/>
    <property type="evidence" value="ECO:0007669"/>
    <property type="project" value="UniProtKB-KW"/>
</dbReference>
<dbReference type="InterPro" id="IPR002347">
    <property type="entry name" value="SDR_fam"/>
</dbReference>
<dbReference type="EMBL" id="JBHSWJ010000002">
    <property type="protein sequence ID" value="MFC6713310.1"/>
    <property type="molecule type" value="Genomic_DNA"/>
</dbReference>
<dbReference type="PANTHER" id="PTHR43391">
    <property type="entry name" value="RETINOL DEHYDROGENASE-RELATED"/>
    <property type="match status" value="1"/>
</dbReference>
<dbReference type="Gene3D" id="3.40.50.720">
    <property type="entry name" value="NAD(P)-binding Rossmann-like Domain"/>
    <property type="match status" value="1"/>
</dbReference>
<evidence type="ECO:0000256" key="1">
    <source>
        <dbReference type="ARBA" id="ARBA00006484"/>
    </source>
</evidence>
<organism evidence="3 4">
    <name type="scientific">Branchiibius cervicis</name>
    <dbReference type="NCBI Taxonomy" id="908252"/>
    <lineage>
        <taxon>Bacteria</taxon>
        <taxon>Bacillati</taxon>
        <taxon>Actinomycetota</taxon>
        <taxon>Actinomycetes</taxon>
        <taxon>Micrococcales</taxon>
        <taxon>Dermacoccaceae</taxon>
        <taxon>Branchiibius</taxon>
    </lineage>
</organism>
<reference evidence="4" key="1">
    <citation type="journal article" date="2019" name="Int. J. Syst. Evol. Microbiol.">
        <title>The Global Catalogue of Microorganisms (GCM) 10K type strain sequencing project: providing services to taxonomists for standard genome sequencing and annotation.</title>
        <authorList>
            <consortium name="The Broad Institute Genomics Platform"/>
            <consortium name="The Broad Institute Genome Sequencing Center for Infectious Disease"/>
            <person name="Wu L."/>
            <person name="Ma J."/>
        </authorList>
    </citation>
    <scope>NUCLEOTIDE SEQUENCE [LARGE SCALE GENOMIC DNA]</scope>
    <source>
        <strain evidence="4">NBRC 106593</strain>
    </source>
</reference>
<dbReference type="Pfam" id="PF00106">
    <property type="entry name" value="adh_short"/>
    <property type="match status" value="1"/>
</dbReference>
<gene>
    <name evidence="3" type="ORF">ACFQBT_05405</name>
</gene>
<evidence type="ECO:0000313" key="4">
    <source>
        <dbReference type="Proteomes" id="UP001596356"/>
    </source>
</evidence>